<comment type="caution">
    <text evidence="1">The sequence shown here is derived from an EMBL/GenBank/DDBJ whole genome shotgun (WGS) entry which is preliminary data.</text>
</comment>
<proteinExistence type="predicted"/>
<keyword evidence="2" id="KW-1185">Reference proteome</keyword>
<dbReference type="AlphaFoldDB" id="A0A368KAH5"/>
<gene>
    <name evidence="1" type="ORF">DUT91_00970</name>
</gene>
<evidence type="ECO:0000313" key="1">
    <source>
        <dbReference type="EMBL" id="RCS25412.1"/>
    </source>
</evidence>
<organism evidence="1 2">
    <name type="scientific">Phyllobacterium salinisoli</name>
    <dbReference type="NCBI Taxonomy" id="1899321"/>
    <lineage>
        <taxon>Bacteria</taxon>
        <taxon>Pseudomonadati</taxon>
        <taxon>Pseudomonadota</taxon>
        <taxon>Alphaproteobacteria</taxon>
        <taxon>Hyphomicrobiales</taxon>
        <taxon>Phyllobacteriaceae</taxon>
        <taxon>Phyllobacterium</taxon>
    </lineage>
</organism>
<accession>A0A368KAH5</accession>
<dbReference type="Proteomes" id="UP000253420">
    <property type="component" value="Unassembled WGS sequence"/>
</dbReference>
<reference evidence="1 2" key="1">
    <citation type="submission" date="2018-07" db="EMBL/GenBank/DDBJ databases">
        <title>The draft genome of Phyllobacterium salinisoli.</title>
        <authorList>
            <person name="Liu L."/>
            <person name="Li L."/>
            <person name="Zhang X."/>
            <person name="Liang L."/>
        </authorList>
    </citation>
    <scope>NUCLEOTIDE SEQUENCE [LARGE SCALE GENOMIC DNA]</scope>
    <source>
        <strain evidence="1 2">LLAN61</strain>
    </source>
</reference>
<dbReference type="EMBL" id="QOZG01000001">
    <property type="protein sequence ID" value="RCS25412.1"/>
    <property type="molecule type" value="Genomic_DNA"/>
</dbReference>
<evidence type="ECO:0000313" key="2">
    <source>
        <dbReference type="Proteomes" id="UP000253420"/>
    </source>
</evidence>
<name>A0A368KAH5_9HYPH</name>
<protein>
    <submittedName>
        <fullName evidence="1">Uncharacterized protein</fullName>
    </submittedName>
</protein>
<sequence length="69" mass="8157">MWPRAKGWMEHLLSSLSFWPAFPALLLWKSIAFQWPRLEKITRFFALRRDGHFVIPLMSSLSIQINDLG</sequence>